<keyword evidence="1" id="KW-0723">Serine/threonine-protein kinase</keyword>
<dbReference type="PROSITE" id="PS50011">
    <property type="entry name" value="PROTEIN_KINASE_DOM"/>
    <property type="match status" value="1"/>
</dbReference>
<keyword evidence="13" id="KW-1185">Reference proteome</keyword>
<dbReference type="InterPro" id="IPR030616">
    <property type="entry name" value="Aur-like"/>
</dbReference>
<keyword evidence="2" id="KW-0808">Transferase</keyword>
<feature type="binding site" evidence="7">
    <location>
        <position position="135"/>
    </location>
    <ligand>
        <name>ATP</name>
        <dbReference type="ChEBI" id="CHEBI:30616"/>
    </ligand>
</feature>
<feature type="binding site" evidence="7">
    <location>
        <begin position="232"/>
        <end position="233"/>
    </location>
    <ligand>
        <name>ATP</name>
        <dbReference type="ChEBI" id="CHEBI:30616"/>
    </ligand>
</feature>
<keyword evidence="5 7" id="KW-0067">ATP-binding</keyword>
<evidence type="ECO:0000256" key="7">
    <source>
        <dbReference type="PIRSR" id="PIRSR630616-2"/>
    </source>
</evidence>
<dbReference type="InParanoid" id="A0A2R5GUT5"/>
<feature type="cross-link" description="Glycyl lysine isopeptide (Lys-Gly) (interchain with G-Cter in SUMO2)" evidence="8">
    <location>
        <position position="230"/>
    </location>
</feature>
<feature type="active site" description="Proton acceptor" evidence="6">
    <location>
        <position position="228"/>
    </location>
</feature>
<gene>
    <name evidence="12" type="ORF">FCC1311_108442</name>
</gene>
<dbReference type="PANTHER" id="PTHR24350">
    <property type="entry name" value="SERINE/THREONINE-PROTEIN KINASE IAL-RELATED"/>
    <property type="match status" value="1"/>
</dbReference>
<evidence type="ECO:0000256" key="4">
    <source>
        <dbReference type="ARBA" id="ARBA00022777"/>
    </source>
</evidence>
<feature type="domain" description="Protein kinase" evidence="11">
    <location>
        <begin position="106"/>
        <end position="365"/>
    </location>
</feature>
<dbReference type="InterPro" id="IPR000719">
    <property type="entry name" value="Prot_kinase_dom"/>
</dbReference>
<feature type="compositionally biased region" description="Polar residues" evidence="10">
    <location>
        <begin position="475"/>
        <end position="501"/>
    </location>
</feature>
<reference evidence="12 13" key="1">
    <citation type="submission" date="2017-12" db="EMBL/GenBank/DDBJ databases">
        <title>Sequencing, de novo assembly and annotation of complete genome of a new Thraustochytrid species, strain FCC1311.</title>
        <authorList>
            <person name="Sedici K."/>
            <person name="Godart F."/>
            <person name="Aiese Cigliano R."/>
            <person name="Sanseverino W."/>
            <person name="Barakat M."/>
            <person name="Ortet P."/>
            <person name="Marechal E."/>
            <person name="Cagnac O."/>
            <person name="Amato A."/>
        </authorList>
    </citation>
    <scope>NUCLEOTIDE SEQUENCE [LARGE SCALE GENOMIC DNA]</scope>
</reference>
<proteinExistence type="predicted"/>
<dbReference type="GO" id="GO:0005524">
    <property type="term" value="F:ATP binding"/>
    <property type="evidence" value="ECO:0007669"/>
    <property type="project" value="UniProtKB-UniRule"/>
</dbReference>
<dbReference type="Proteomes" id="UP000241890">
    <property type="component" value="Unassembled WGS sequence"/>
</dbReference>
<evidence type="ECO:0000256" key="1">
    <source>
        <dbReference type="ARBA" id="ARBA00022527"/>
    </source>
</evidence>
<evidence type="ECO:0000256" key="9">
    <source>
        <dbReference type="PROSITE-ProRule" id="PRU10141"/>
    </source>
</evidence>
<dbReference type="Pfam" id="PF00069">
    <property type="entry name" value="Pkinase"/>
    <property type="match status" value="1"/>
</dbReference>
<dbReference type="GO" id="GO:0004674">
    <property type="term" value="F:protein serine/threonine kinase activity"/>
    <property type="evidence" value="ECO:0007669"/>
    <property type="project" value="UniProtKB-KW"/>
</dbReference>
<evidence type="ECO:0000256" key="8">
    <source>
        <dbReference type="PIRSR" id="PIRSR630616-3"/>
    </source>
</evidence>
<name>A0A2R5GUT5_9STRA</name>
<dbReference type="EMBL" id="BEYU01000204">
    <property type="protein sequence ID" value="GBG34622.1"/>
    <property type="molecule type" value="Genomic_DNA"/>
</dbReference>
<accession>A0A2R5GUT5</accession>
<organism evidence="12 13">
    <name type="scientific">Hondaea fermentalgiana</name>
    <dbReference type="NCBI Taxonomy" id="2315210"/>
    <lineage>
        <taxon>Eukaryota</taxon>
        <taxon>Sar</taxon>
        <taxon>Stramenopiles</taxon>
        <taxon>Bigyra</taxon>
        <taxon>Labyrinthulomycetes</taxon>
        <taxon>Thraustochytrida</taxon>
        <taxon>Thraustochytriidae</taxon>
        <taxon>Hondaea</taxon>
    </lineage>
</organism>
<feature type="compositionally biased region" description="Basic and acidic residues" evidence="10">
    <location>
        <begin position="450"/>
        <end position="466"/>
    </location>
</feature>
<dbReference type="FunFam" id="3.30.200.20:FF:000042">
    <property type="entry name" value="Aurora kinase A"/>
    <property type="match status" value="1"/>
</dbReference>
<feature type="binding site" evidence="9">
    <location>
        <position position="139"/>
    </location>
    <ligand>
        <name>ATP</name>
        <dbReference type="ChEBI" id="CHEBI:30616"/>
    </ligand>
</feature>
<evidence type="ECO:0000256" key="6">
    <source>
        <dbReference type="PIRSR" id="PIRSR630616-1"/>
    </source>
</evidence>
<dbReference type="SMART" id="SM00220">
    <property type="entry name" value="S_TKc"/>
    <property type="match status" value="1"/>
</dbReference>
<dbReference type="InterPro" id="IPR017441">
    <property type="entry name" value="Protein_kinase_ATP_BS"/>
</dbReference>
<feature type="region of interest" description="Disordered" evidence="10">
    <location>
        <begin position="415"/>
        <end position="501"/>
    </location>
</feature>
<dbReference type="InterPro" id="IPR011009">
    <property type="entry name" value="Kinase-like_dom_sf"/>
</dbReference>
<keyword evidence="3 7" id="KW-0547">Nucleotide-binding</keyword>
<feature type="compositionally biased region" description="Acidic residues" evidence="10">
    <location>
        <begin position="27"/>
        <end position="69"/>
    </location>
</feature>
<feature type="binding site" evidence="7">
    <location>
        <begin position="183"/>
        <end position="185"/>
    </location>
    <ligand>
        <name>ATP</name>
        <dbReference type="ChEBI" id="CHEBI:30616"/>
    </ligand>
</feature>
<comment type="caution">
    <text evidence="12">The sequence shown here is derived from an EMBL/GenBank/DDBJ whole genome shotgun (WGS) entry which is preliminary data.</text>
</comment>
<feature type="binding site" evidence="7">
    <location>
        <position position="249"/>
    </location>
    <ligand>
        <name>ATP</name>
        <dbReference type="ChEBI" id="CHEBI:30616"/>
    </ligand>
</feature>
<evidence type="ECO:0000256" key="10">
    <source>
        <dbReference type="SAM" id="MobiDB-lite"/>
    </source>
</evidence>
<dbReference type="AlphaFoldDB" id="A0A2R5GUT5"/>
<dbReference type="Gene3D" id="1.10.510.10">
    <property type="entry name" value="Transferase(Phosphotransferase) domain 1"/>
    <property type="match status" value="1"/>
</dbReference>
<dbReference type="InterPro" id="IPR008271">
    <property type="entry name" value="Ser/Thr_kinase_AS"/>
</dbReference>
<sequence length="501" mass="55774">MQEEDTVETAAEAHEEEAREGGRADTMDEEDDDGNITDDQEEEEEDDDEQQADEEEEDEDEEEDEEEEAKDTVAASPEKSAKRGQASPATAHPPSPQSDKDKTKRYRVVKKLGQGAYSKVYLAEMTDGGDKVAIKAVAKSRLKEKELASILRETEILASLRHPNVITYIEHFEDAEKLYIVTEFAEGGELFERVVEREFYAEADVRTIMIKLLKTVAFCHERGVVHRDIKPENILLASKEDDAEIRLADFGFAKQIEEDSFTNLQTACGTPGYVAPEVISRKPYDASCDVWSLGVVAYILLCGYPPFRGTDRRALFHKIRNADYEFDSPWWDPVSDDAKNFVARMLVADPGSRAKIPDLLKDPFLVSEEHVDISASLAPMREWNAKRKVALLRNTWQAMLRFKVFGGSARKSLSAGSLKEVESSGETPKVADLAAPGDTKEDQPQTDEMQDARESPAKDAAPEKLAPETGAKGTSLLTSDENQNDTQESASEQATTSLRVV</sequence>
<evidence type="ECO:0000313" key="12">
    <source>
        <dbReference type="EMBL" id="GBG34622.1"/>
    </source>
</evidence>
<dbReference type="PROSITE" id="PS00107">
    <property type="entry name" value="PROTEIN_KINASE_ATP"/>
    <property type="match status" value="1"/>
</dbReference>
<protein>
    <submittedName>
        <fullName evidence="12">Protein kinase, putative</fullName>
    </submittedName>
</protein>
<evidence type="ECO:0000256" key="5">
    <source>
        <dbReference type="ARBA" id="ARBA00022840"/>
    </source>
</evidence>
<feature type="compositionally biased region" description="Basic and acidic residues" evidence="10">
    <location>
        <begin position="11"/>
        <end position="26"/>
    </location>
</feature>
<evidence type="ECO:0000313" key="13">
    <source>
        <dbReference type="Proteomes" id="UP000241890"/>
    </source>
</evidence>
<dbReference type="FunFam" id="1.10.510.10:FF:000571">
    <property type="entry name" value="Maternal embryonic leucine zipper kinase"/>
    <property type="match status" value="1"/>
</dbReference>
<evidence type="ECO:0000256" key="2">
    <source>
        <dbReference type="ARBA" id="ARBA00022679"/>
    </source>
</evidence>
<feature type="region of interest" description="Disordered" evidence="10">
    <location>
        <begin position="1"/>
        <end position="105"/>
    </location>
</feature>
<evidence type="ECO:0000259" key="11">
    <source>
        <dbReference type="PROSITE" id="PS50011"/>
    </source>
</evidence>
<dbReference type="SUPFAM" id="SSF56112">
    <property type="entry name" value="Protein kinase-like (PK-like)"/>
    <property type="match status" value="1"/>
</dbReference>
<evidence type="ECO:0000256" key="3">
    <source>
        <dbReference type="ARBA" id="ARBA00022741"/>
    </source>
</evidence>
<keyword evidence="4 12" id="KW-0418">Kinase</keyword>
<dbReference type="PROSITE" id="PS00108">
    <property type="entry name" value="PROTEIN_KINASE_ST"/>
    <property type="match status" value="1"/>
</dbReference>
<dbReference type="OrthoDB" id="193931at2759"/>
<dbReference type="CDD" id="cd05117">
    <property type="entry name" value="STKc_CAMK"/>
    <property type="match status" value="1"/>
</dbReference>